<dbReference type="Proteomes" id="UP001152523">
    <property type="component" value="Unassembled WGS sequence"/>
</dbReference>
<reference evidence="2" key="1">
    <citation type="submission" date="2022-07" db="EMBL/GenBank/DDBJ databases">
        <authorList>
            <person name="Macas J."/>
            <person name="Novak P."/>
            <person name="Neumann P."/>
        </authorList>
    </citation>
    <scope>NUCLEOTIDE SEQUENCE</scope>
</reference>
<organism evidence="2 3">
    <name type="scientific">Cuscuta epithymum</name>
    <dbReference type="NCBI Taxonomy" id="186058"/>
    <lineage>
        <taxon>Eukaryota</taxon>
        <taxon>Viridiplantae</taxon>
        <taxon>Streptophyta</taxon>
        <taxon>Embryophyta</taxon>
        <taxon>Tracheophyta</taxon>
        <taxon>Spermatophyta</taxon>
        <taxon>Magnoliopsida</taxon>
        <taxon>eudicotyledons</taxon>
        <taxon>Gunneridae</taxon>
        <taxon>Pentapetalae</taxon>
        <taxon>asterids</taxon>
        <taxon>lamiids</taxon>
        <taxon>Solanales</taxon>
        <taxon>Convolvulaceae</taxon>
        <taxon>Cuscuteae</taxon>
        <taxon>Cuscuta</taxon>
        <taxon>Cuscuta subgen. Cuscuta</taxon>
    </lineage>
</organism>
<accession>A0AAV0DT56</accession>
<dbReference type="InterPro" id="IPR036865">
    <property type="entry name" value="CRAL-TRIO_dom_sf"/>
</dbReference>
<dbReference type="Gene3D" id="3.40.525.10">
    <property type="entry name" value="CRAL-TRIO lipid binding domain"/>
    <property type="match status" value="1"/>
</dbReference>
<feature type="domain" description="CRAL-TRIO" evidence="1">
    <location>
        <begin position="6"/>
        <end position="93"/>
    </location>
</feature>
<evidence type="ECO:0000313" key="2">
    <source>
        <dbReference type="EMBL" id="CAH9105424.1"/>
    </source>
</evidence>
<sequence length="136" mass="16077">MHSAVKKEDNNPGMTILRWIYEDLPSEHKSRLQVLYFIHPGIRSRLVIATLGRFFLSGGLYWKIKYVNRLQYLWEDIKKGEIEIPDFVQNHDDVLEHRPLTDYGIEPDPLHLNEMPATAYSLGRFDSRWAYREAMS</sequence>
<evidence type="ECO:0000259" key="1">
    <source>
        <dbReference type="Pfam" id="PF13716"/>
    </source>
</evidence>
<comment type="caution">
    <text evidence="2">The sequence shown here is derived from an EMBL/GenBank/DDBJ whole genome shotgun (WGS) entry which is preliminary data.</text>
</comment>
<evidence type="ECO:0000313" key="3">
    <source>
        <dbReference type="Proteomes" id="UP001152523"/>
    </source>
</evidence>
<dbReference type="InterPro" id="IPR001251">
    <property type="entry name" value="CRAL-TRIO_dom"/>
</dbReference>
<dbReference type="PANTHER" id="PTHR48411:SF1">
    <property type="entry name" value="OS01G0948300 PROTEIN"/>
    <property type="match status" value="1"/>
</dbReference>
<dbReference type="AlphaFoldDB" id="A0AAV0DT56"/>
<dbReference type="EMBL" id="CAMAPF010000131">
    <property type="protein sequence ID" value="CAH9105424.1"/>
    <property type="molecule type" value="Genomic_DNA"/>
</dbReference>
<protein>
    <recommendedName>
        <fullName evidence="1">CRAL-TRIO domain-containing protein</fullName>
    </recommendedName>
</protein>
<keyword evidence="3" id="KW-1185">Reference proteome</keyword>
<name>A0AAV0DT56_9ASTE</name>
<proteinExistence type="predicted"/>
<gene>
    <name evidence="2" type="ORF">CEPIT_LOCUS17207</name>
</gene>
<dbReference type="PANTHER" id="PTHR48411">
    <property type="entry name" value="OS01G0948300 PROTEIN"/>
    <property type="match status" value="1"/>
</dbReference>
<dbReference type="Pfam" id="PF13716">
    <property type="entry name" value="CRAL_TRIO_2"/>
    <property type="match status" value="1"/>
</dbReference>